<feature type="binding site" evidence="13">
    <location>
        <begin position="127"/>
        <end position="135"/>
    </location>
    <ligand>
        <name>ATP</name>
        <dbReference type="ChEBI" id="CHEBI:30616"/>
    </ligand>
</feature>
<dbReference type="EMBL" id="JAKGAS010000007">
    <property type="protein sequence ID" value="MCF2949215.1"/>
    <property type="molecule type" value="Genomic_DNA"/>
</dbReference>
<keyword evidence="12 13" id="KW-0472">Membrane</keyword>
<evidence type="ECO:0000256" key="6">
    <source>
        <dbReference type="ARBA" id="ARBA00022688"/>
    </source>
</evidence>
<evidence type="ECO:0000256" key="13">
    <source>
        <dbReference type="HAMAP-Rule" id="MF_00414"/>
    </source>
</evidence>
<evidence type="ECO:0000313" key="15">
    <source>
        <dbReference type="EMBL" id="MCF2949215.1"/>
    </source>
</evidence>
<feature type="domain" description="ABC1 atypical kinase-like" evidence="14">
    <location>
        <begin position="90"/>
        <end position="345"/>
    </location>
</feature>
<keyword evidence="11 13" id="KW-1133">Transmembrane helix</keyword>
<feature type="binding site" evidence="13">
    <location>
        <position position="154"/>
    </location>
    <ligand>
        <name>ATP</name>
        <dbReference type="ChEBI" id="CHEBI:30616"/>
    </ligand>
</feature>
<dbReference type="NCBIfam" id="TIGR01982">
    <property type="entry name" value="UbiB"/>
    <property type="match status" value="1"/>
</dbReference>
<evidence type="ECO:0000256" key="5">
    <source>
        <dbReference type="ARBA" id="ARBA00022679"/>
    </source>
</evidence>
<keyword evidence="15" id="KW-0830">Ubiquinone</keyword>
<keyword evidence="3 13" id="KW-1003">Cell membrane</keyword>
<proteinExistence type="inferred from homology"/>
<comment type="function">
    <text evidence="13">Is probably a protein kinase regulator of UbiI activity which is involved in aerobic coenzyme Q (ubiquinone) biosynthesis.</text>
</comment>
<keyword evidence="5 13" id="KW-0808">Transferase</keyword>
<dbReference type="InterPro" id="IPR004147">
    <property type="entry name" value="ABC1_dom"/>
</dbReference>
<organism evidence="15 16">
    <name type="scientific">Paraglaciecola algarum</name>
    <dbReference type="NCBI Taxonomy" id="3050085"/>
    <lineage>
        <taxon>Bacteria</taxon>
        <taxon>Pseudomonadati</taxon>
        <taxon>Pseudomonadota</taxon>
        <taxon>Gammaproteobacteria</taxon>
        <taxon>Alteromonadales</taxon>
        <taxon>Alteromonadaceae</taxon>
        <taxon>Paraglaciecola</taxon>
    </lineage>
</organism>
<dbReference type="InterPro" id="IPR011009">
    <property type="entry name" value="Kinase-like_dom_sf"/>
</dbReference>
<keyword evidence="10 13" id="KW-0067">ATP-binding</keyword>
<dbReference type="HAMAP" id="MF_00414">
    <property type="entry name" value="UbiB"/>
    <property type="match status" value="1"/>
</dbReference>
<name>A0ABS9DA06_9ALTE</name>
<dbReference type="CDD" id="cd13972">
    <property type="entry name" value="UbiB"/>
    <property type="match status" value="1"/>
</dbReference>
<evidence type="ECO:0000256" key="9">
    <source>
        <dbReference type="ARBA" id="ARBA00022777"/>
    </source>
</evidence>
<dbReference type="InterPro" id="IPR045308">
    <property type="entry name" value="UbiB_bact"/>
</dbReference>
<evidence type="ECO:0000256" key="3">
    <source>
        <dbReference type="ARBA" id="ARBA00022475"/>
    </source>
</evidence>
<dbReference type="PANTHER" id="PTHR10566:SF113">
    <property type="entry name" value="PROTEIN ACTIVITY OF BC1 COMPLEX KINASE 7, CHLOROPLASTIC"/>
    <property type="match status" value="1"/>
</dbReference>
<comment type="caution">
    <text evidence="15">The sequence shown here is derived from an EMBL/GenBank/DDBJ whole genome shotgun (WGS) entry which is preliminary data.</text>
</comment>
<evidence type="ECO:0000256" key="7">
    <source>
        <dbReference type="ARBA" id="ARBA00022692"/>
    </source>
</evidence>
<keyword evidence="8 13" id="KW-0547">Nucleotide-binding</keyword>
<dbReference type="EC" id="2.7.-.-" evidence="13"/>
<feature type="active site" description="Proton acceptor" evidence="13">
    <location>
        <position position="289"/>
    </location>
</feature>
<dbReference type="RefSeq" id="WP_235313314.1">
    <property type="nucleotide sequence ID" value="NZ_JAKGAS010000007.1"/>
</dbReference>
<dbReference type="InterPro" id="IPR050154">
    <property type="entry name" value="UbiB_kinase"/>
</dbReference>
<evidence type="ECO:0000256" key="11">
    <source>
        <dbReference type="ARBA" id="ARBA00022989"/>
    </source>
</evidence>
<keyword evidence="9 13" id="KW-0418">Kinase</keyword>
<dbReference type="InterPro" id="IPR010232">
    <property type="entry name" value="UbiB"/>
</dbReference>
<evidence type="ECO:0000259" key="14">
    <source>
        <dbReference type="Pfam" id="PF03109"/>
    </source>
</evidence>
<evidence type="ECO:0000256" key="8">
    <source>
        <dbReference type="ARBA" id="ARBA00022741"/>
    </source>
</evidence>
<evidence type="ECO:0000313" key="16">
    <source>
        <dbReference type="Proteomes" id="UP001521137"/>
    </source>
</evidence>
<evidence type="ECO:0000256" key="1">
    <source>
        <dbReference type="ARBA" id="ARBA00005020"/>
    </source>
</evidence>
<keyword evidence="7 13" id="KW-0812">Transmembrane</keyword>
<evidence type="ECO:0000256" key="12">
    <source>
        <dbReference type="ARBA" id="ARBA00023136"/>
    </source>
</evidence>
<comment type="similarity">
    <text evidence="13">Belongs to the ABC1 family. UbiB subfamily.</text>
</comment>
<keyword evidence="4" id="KW-0997">Cell inner membrane</keyword>
<keyword evidence="16" id="KW-1185">Reference proteome</keyword>
<keyword evidence="6 13" id="KW-0831">Ubiquinone biosynthesis</keyword>
<comment type="similarity">
    <text evidence="2">Belongs to the protein kinase superfamily. ADCK protein kinase family.</text>
</comment>
<reference evidence="15 16" key="1">
    <citation type="submission" date="2022-01" db="EMBL/GenBank/DDBJ databases">
        <title>Paraglaciecola sp. G1-23.</title>
        <authorList>
            <person name="Jin M.S."/>
            <person name="Han D.M."/>
            <person name="Kim H.M."/>
            <person name="Jeon C.O."/>
        </authorList>
    </citation>
    <scope>NUCLEOTIDE SEQUENCE [LARGE SCALE GENOMIC DNA]</scope>
    <source>
        <strain evidence="15 16">G1-23</strain>
    </source>
</reference>
<dbReference type="PANTHER" id="PTHR10566">
    <property type="entry name" value="CHAPERONE-ACTIVITY OF BC1 COMPLEX CABC1 -RELATED"/>
    <property type="match status" value="1"/>
</dbReference>
<dbReference type="NCBIfam" id="NF003404">
    <property type="entry name" value="PRK04750.1"/>
    <property type="match status" value="1"/>
</dbReference>
<dbReference type="SUPFAM" id="SSF56112">
    <property type="entry name" value="Protein kinase-like (PK-like)"/>
    <property type="match status" value="1"/>
</dbReference>
<protein>
    <recommendedName>
        <fullName evidence="13">Probable protein kinase UbiB</fullName>
        <ecNumber evidence="13">2.7.-.-</ecNumber>
    </recommendedName>
    <alternativeName>
        <fullName evidence="13">Ubiquinone biosynthesis protein UbiB</fullName>
    </alternativeName>
</protein>
<evidence type="ECO:0000256" key="2">
    <source>
        <dbReference type="ARBA" id="ARBA00009670"/>
    </source>
</evidence>
<evidence type="ECO:0000256" key="4">
    <source>
        <dbReference type="ARBA" id="ARBA00022519"/>
    </source>
</evidence>
<dbReference type="Pfam" id="PF03109">
    <property type="entry name" value="ABC1"/>
    <property type="match status" value="1"/>
</dbReference>
<comment type="pathway">
    <text evidence="1 13">Cofactor biosynthesis; ubiquinone biosynthesis [regulation].</text>
</comment>
<sequence length="547" mass="63452">MRIFRLYQINKVMLQHGLDEMIPPKWLPWYAKIARNTFFWLTNKHKDKSEGARIRLALQTLGPVFIKFGQMLSTRKDLLPLDIAKELSILQDQVEPFDSEQAQQIIRHAFGLQRIDQLFSEFDSTPLASASIAQVHSAKIQDKNTGQDQEVVVKVIRPNIKQTIQSDIELMRTLAGVLQKLLPDGKRLRPVEVVEEYERTIIDELDLTHEAANGIQFKQNFENSPALYVPKIYSDYCHKNVMVMERIYGTPISDIEQLTARNTNLKRLAERGVEVFFTQVFRDSFFHADMHPGNIFVAYDNPQDPQYITIDFGIVGTLTREDKRYLAENFIAFFNSNYRKVAELHVDSGWVPSDTDIDDFEASIRKVCEPIFKKPLAEIEFSNVLLQLFNTARRFNMVIQPQLVLLQKTLLYIEGLGRQLYPQLDLWQTAKPFLENWLKEQIGFKAMYNKIYANLPYWSEKLPEIPDLVYDSLKQVKTLPEQQRLQFENQQIQLKQQHKSSQCVMVGCSLIIVASILPIYQNSMWPSITCASAGVICWLLAWKVKKL</sequence>
<accession>A0ABS9DA06</accession>
<evidence type="ECO:0000256" key="10">
    <source>
        <dbReference type="ARBA" id="ARBA00022840"/>
    </source>
</evidence>
<dbReference type="Proteomes" id="UP001521137">
    <property type="component" value="Unassembled WGS sequence"/>
</dbReference>
<gene>
    <name evidence="13 15" type="primary">ubiB</name>
    <name evidence="15" type="ORF">L0668_13930</name>
</gene>